<evidence type="ECO:0000313" key="2">
    <source>
        <dbReference type="Proteomes" id="UP000799424"/>
    </source>
</evidence>
<reference evidence="1" key="1">
    <citation type="journal article" date="2020" name="Stud. Mycol.">
        <title>101 Dothideomycetes genomes: a test case for predicting lifestyles and emergence of pathogens.</title>
        <authorList>
            <person name="Haridas S."/>
            <person name="Albert R."/>
            <person name="Binder M."/>
            <person name="Bloem J."/>
            <person name="Labutti K."/>
            <person name="Salamov A."/>
            <person name="Andreopoulos B."/>
            <person name="Baker S."/>
            <person name="Barry K."/>
            <person name="Bills G."/>
            <person name="Bluhm B."/>
            <person name="Cannon C."/>
            <person name="Castanera R."/>
            <person name="Culley D."/>
            <person name="Daum C."/>
            <person name="Ezra D."/>
            <person name="Gonzalez J."/>
            <person name="Henrissat B."/>
            <person name="Kuo A."/>
            <person name="Liang C."/>
            <person name="Lipzen A."/>
            <person name="Lutzoni F."/>
            <person name="Magnuson J."/>
            <person name="Mondo S."/>
            <person name="Nolan M."/>
            <person name="Ohm R."/>
            <person name="Pangilinan J."/>
            <person name="Park H.-J."/>
            <person name="Ramirez L."/>
            <person name="Alfaro M."/>
            <person name="Sun H."/>
            <person name="Tritt A."/>
            <person name="Yoshinaga Y."/>
            <person name="Zwiers L.-H."/>
            <person name="Turgeon B."/>
            <person name="Goodwin S."/>
            <person name="Spatafora J."/>
            <person name="Crous P."/>
            <person name="Grigoriev I."/>
        </authorList>
    </citation>
    <scope>NUCLEOTIDE SEQUENCE</scope>
    <source>
        <strain evidence="1">CBS 113818</strain>
    </source>
</reference>
<dbReference type="AlphaFoldDB" id="A0A6A6ZVZ8"/>
<organism evidence="1 2">
    <name type="scientific">Ophiobolus disseminans</name>
    <dbReference type="NCBI Taxonomy" id="1469910"/>
    <lineage>
        <taxon>Eukaryota</taxon>
        <taxon>Fungi</taxon>
        <taxon>Dikarya</taxon>
        <taxon>Ascomycota</taxon>
        <taxon>Pezizomycotina</taxon>
        <taxon>Dothideomycetes</taxon>
        <taxon>Pleosporomycetidae</taxon>
        <taxon>Pleosporales</taxon>
        <taxon>Pleosporineae</taxon>
        <taxon>Phaeosphaeriaceae</taxon>
        <taxon>Ophiobolus</taxon>
    </lineage>
</organism>
<proteinExistence type="predicted"/>
<gene>
    <name evidence="1" type="ORF">CC86DRAFT_383119</name>
</gene>
<sequence>MIRDESLDGEQQLKDATQELRLQALRYKKANRNGKRDLDVDFPRLAKDYGKASTRFLCEGMLDALPRELRGMVYQHLISFVTPNTNVVPRHIVWHEVDKDGVEKELMPAETLNELAEVWYHTTTFIIDDIYNLGLFLMSDNWKIGVAAKQLVRALRISIDLEHLEPVAGLSYHRSLICPQRKVQNELRTPLQMYPGGLLNLKQQASVFIDFSFNSDVLDAIEADNVSANTLNALRSAFVTFKNVQRNGVRLMTCPQLCKAVETWKEKKMIRMLDHRVSSVEEWLKCVRGGLEAGKGEEEEIEMTESGQICAVLGGHSLIMGLTNIRGVSAYSVSKSVACGVS</sequence>
<protein>
    <submittedName>
        <fullName evidence="1">Uncharacterized protein</fullName>
    </submittedName>
</protein>
<dbReference type="OrthoDB" id="3684889at2759"/>
<dbReference type="Proteomes" id="UP000799424">
    <property type="component" value="Unassembled WGS sequence"/>
</dbReference>
<accession>A0A6A6ZVZ8</accession>
<name>A0A6A6ZVZ8_9PLEO</name>
<keyword evidence="2" id="KW-1185">Reference proteome</keyword>
<evidence type="ECO:0000313" key="1">
    <source>
        <dbReference type="EMBL" id="KAF2825192.1"/>
    </source>
</evidence>
<dbReference type="EMBL" id="MU006228">
    <property type="protein sequence ID" value="KAF2825192.1"/>
    <property type="molecule type" value="Genomic_DNA"/>
</dbReference>